<gene>
    <name evidence="3" type="ORF">H3N35_13835</name>
</gene>
<dbReference type="RefSeq" id="WP_274049359.1">
    <property type="nucleotide sequence ID" value="NZ_CP059693.1"/>
</dbReference>
<dbReference type="NCBIfam" id="TIGR02595">
    <property type="entry name" value="PEP_CTERM"/>
    <property type="match status" value="1"/>
</dbReference>
<feature type="signal peptide" evidence="1">
    <location>
        <begin position="1"/>
        <end position="25"/>
    </location>
</feature>
<keyword evidence="4" id="KW-1185">Reference proteome</keyword>
<feature type="chain" id="PRO_5047430665" evidence="1">
    <location>
        <begin position="26"/>
        <end position="283"/>
    </location>
</feature>
<dbReference type="Proteomes" id="UP001215231">
    <property type="component" value="Chromosome"/>
</dbReference>
<organism evidence="3 4">
    <name type="scientific">Thalassomonas haliotis</name>
    <dbReference type="NCBI Taxonomy" id="485448"/>
    <lineage>
        <taxon>Bacteria</taxon>
        <taxon>Pseudomonadati</taxon>
        <taxon>Pseudomonadota</taxon>
        <taxon>Gammaproteobacteria</taxon>
        <taxon>Alteromonadales</taxon>
        <taxon>Colwelliaceae</taxon>
        <taxon>Thalassomonas</taxon>
    </lineage>
</organism>
<proteinExistence type="predicted"/>
<evidence type="ECO:0000313" key="3">
    <source>
        <dbReference type="EMBL" id="WDE09419.1"/>
    </source>
</evidence>
<reference evidence="3 4" key="1">
    <citation type="journal article" date="2022" name="Mar. Drugs">
        <title>Bioassay-Guided Fractionation Leads to the Detection of Cholic Acid Generated by the Rare Thalassomonas sp.</title>
        <authorList>
            <person name="Pheiffer F."/>
            <person name="Schneider Y.K."/>
            <person name="Hansen E.H."/>
            <person name="Andersen J.H."/>
            <person name="Isaksson J."/>
            <person name="Busche T."/>
            <person name="R C."/>
            <person name="Kalinowski J."/>
            <person name="Zyl L.V."/>
            <person name="Trindade M."/>
        </authorList>
    </citation>
    <scope>NUCLEOTIDE SEQUENCE [LARGE SCALE GENOMIC DNA]</scope>
    <source>
        <strain evidence="3 4">A5K-61T</strain>
    </source>
</reference>
<dbReference type="EMBL" id="CP059693">
    <property type="protein sequence ID" value="WDE09419.1"/>
    <property type="molecule type" value="Genomic_DNA"/>
</dbReference>
<name>A0ABY7V6V2_9GAMM</name>
<accession>A0ABY7V6V2</accession>
<protein>
    <submittedName>
        <fullName evidence="3">PEP-CTERM sorting domain-containing protein</fullName>
    </submittedName>
</protein>
<sequence length="283" mass="30274">MKNIALMKNMIAIVLASVLSFGANATFMTVEADGGFVMKDAGEYTLLDGSADPDQSDGVKHAGVRWGGDGAFSSLILENFMPDIDLLDTPYMISKLTHNNFVISAAFLPWLTEAEILGDLMFTSSNSGGIATSFGSSIITDAFTADASSKFGVGFKETFNQSDPGNCSAEDEDGVAGGPTHVFTSGCDDYFDYSVDNTAPLPDTLPFSIPFYIDGTSYALEIYISFDADGSTMLPPGRIWTEEEVSTDLYTFVRLSTIPEPSTLAIFGLSLLGFVFSKKRAGK</sequence>
<evidence type="ECO:0000259" key="2">
    <source>
        <dbReference type="Pfam" id="PF07589"/>
    </source>
</evidence>
<dbReference type="Pfam" id="PF07589">
    <property type="entry name" value="PEP-CTERM"/>
    <property type="match status" value="1"/>
</dbReference>
<feature type="domain" description="Ice-binding protein C-terminal" evidence="2">
    <location>
        <begin position="257"/>
        <end position="279"/>
    </location>
</feature>
<evidence type="ECO:0000256" key="1">
    <source>
        <dbReference type="SAM" id="SignalP"/>
    </source>
</evidence>
<keyword evidence="1" id="KW-0732">Signal</keyword>
<dbReference type="InterPro" id="IPR013424">
    <property type="entry name" value="Ice-binding_C"/>
</dbReference>
<evidence type="ECO:0000313" key="4">
    <source>
        <dbReference type="Proteomes" id="UP001215231"/>
    </source>
</evidence>